<evidence type="ECO:0000313" key="2">
    <source>
        <dbReference type="EMBL" id="KAK8870705.1"/>
    </source>
</evidence>
<dbReference type="Proteomes" id="UP001470230">
    <property type="component" value="Unassembled WGS sequence"/>
</dbReference>
<accession>A0ABR2IZJ5</accession>
<gene>
    <name evidence="2" type="ORF">M9Y10_008592</name>
</gene>
<protein>
    <recommendedName>
        <fullName evidence="4">HECT domain-containing protein</fullName>
    </recommendedName>
</protein>
<feature type="compositionally biased region" description="Basic and acidic residues" evidence="1">
    <location>
        <begin position="1748"/>
        <end position="1760"/>
    </location>
</feature>
<feature type="compositionally biased region" description="Low complexity" evidence="1">
    <location>
        <begin position="1010"/>
        <end position="1020"/>
    </location>
</feature>
<feature type="region of interest" description="Disordered" evidence="1">
    <location>
        <begin position="1010"/>
        <end position="1050"/>
    </location>
</feature>
<feature type="compositionally biased region" description="Acidic residues" evidence="1">
    <location>
        <begin position="1035"/>
        <end position="1048"/>
    </location>
</feature>
<evidence type="ECO:0000256" key="1">
    <source>
        <dbReference type="SAM" id="MobiDB-lite"/>
    </source>
</evidence>
<dbReference type="PANTHER" id="PTHR33416">
    <property type="entry name" value="NUCLEAR PORE COMPLEX PROTEIN NUP1"/>
    <property type="match status" value="1"/>
</dbReference>
<reference evidence="2 3" key="1">
    <citation type="submission" date="2024-04" db="EMBL/GenBank/DDBJ databases">
        <title>Tritrichomonas musculus Genome.</title>
        <authorList>
            <person name="Alves-Ferreira E."/>
            <person name="Grigg M."/>
            <person name="Lorenzi H."/>
            <person name="Galac M."/>
        </authorList>
    </citation>
    <scope>NUCLEOTIDE SEQUENCE [LARGE SCALE GENOMIC DNA]</scope>
    <source>
        <strain evidence="2 3">EAF2021</strain>
    </source>
</reference>
<evidence type="ECO:0000313" key="3">
    <source>
        <dbReference type="Proteomes" id="UP001470230"/>
    </source>
</evidence>
<feature type="compositionally biased region" description="Low complexity" evidence="1">
    <location>
        <begin position="1702"/>
        <end position="1740"/>
    </location>
</feature>
<evidence type="ECO:0008006" key="4">
    <source>
        <dbReference type="Google" id="ProtNLM"/>
    </source>
</evidence>
<feature type="region of interest" description="Disordered" evidence="1">
    <location>
        <begin position="1702"/>
        <end position="1760"/>
    </location>
</feature>
<dbReference type="EMBL" id="JAPFFF010000014">
    <property type="protein sequence ID" value="KAK8870705.1"/>
    <property type="molecule type" value="Genomic_DNA"/>
</dbReference>
<name>A0ABR2IZJ5_9EUKA</name>
<comment type="caution">
    <text evidence="2">The sequence shown here is derived from an EMBL/GenBank/DDBJ whole genome shotgun (WGS) entry which is preliminary data.</text>
</comment>
<dbReference type="PANTHER" id="PTHR33416:SF20">
    <property type="entry name" value="NUCLEAR PORE COMPLEX PROTEIN NUP1"/>
    <property type="match status" value="1"/>
</dbReference>
<keyword evidence="3" id="KW-1185">Reference proteome</keyword>
<sequence length="1872" mass="213668">MERKTVLGLKATPLSLMQENSEEEDEIDFFESDTLNDQGLMFSVRPLPAIHPELTSNPNIAHKNNSKITSFEEASPLISSFLSSLPDFQIPPVFEGPLYFIPDHVMNEQYSEELDRFAKDPDPNSQFNLDLIDAHINVLAQVSIVKFFKGQDIDFSSFLDDSILNVIDNRITALIHYCMSNGDDHQVTSYHRIHSITEFIKTPSVAPVSSLFPDFTLQKISHDLCKDLISLFPHHPLLPSLIDKFNSTIDPTANELLSLIPDDDEDDDADFSDTFIESIKSVQNKPQPLINIQTISSFNEIVTNPLENCQPSFSNALIITVLAPPSMVTYKQYINDNPILFKDWINSLYTSCIESEKSSPFVLPTSISKRKKQMYRKSEEKFQSMPLTIRLDSDDEDVTLTSENIVQIFSYSGSMNDLQAMFNSIFAPTLFPLNYSVAHLIYSDPKVIYKPRNFIYPSIIDNEYKAHTISDNKTFDEVIEGFKKIVNTHNFNNDENPSQKVKIEKLQIKRDLPNKDTETPPLTVQLIALSDIEFVMHERSPITFDRNSSQPPDPKDSEKQIRGEQLFEIYSHDVFPPYLTFRAATALALNIVDSNSSLAVDFLFEGLYILLYTYPQMLRLDFVRNVILYFAELLEKQDRYYYSSLLFDTFYLSKQSDIKHSNEIALICQKNSDTVRAVFYFTQSMKNLVNEGKTDEALYLAQVLSAIYDEYGDNESPISILSYLLKDTYNFSLNSCKTLEIPNRTSNAAVQPRKSPRGNKPPLANAFKPVADQLNTILSGTSLCESLIKTKHFNLGYKLLSSLHASNGNAISNTLISFVENQSYLKRNLFKDFLRNIQEINFKLRRNSPSVKLSFLAAASFDNSLATVRLLIRGYLRRELFRYSLLWSEAYITAQPKMAMKDIGYGFLSRGLSLYQALHHIHAMSPPYSLYAISSNISNKIISYIDENNKDYKSSEDIISESLSSLKAASICLDKVGSQRQLLYSYLLYADLLLMHFFDSEFEKLNSKNMNSSSMTSLTENDNEEDDIKGINTESDGEFEPDNDDLLNDDSKVKPITITEPIMRIRINNLPILNTKTVIFPTITINKSNVVDELRQVFRRIYIIATKCMHPIYIIYYQALSSKLLFLQKKIEASKATFDYAFSNLKKFFFVGDEIVCQDLNLQTMTLLRTTLSNMCITLLFYDKNFINDRLVIFDWLRNIHAIYQHHLRVVTEDSKEPLESNLDVSISSLLRMNFSDFSSTLQKAGYDLSKLTKYSGPYTFTEIPKCLACINANIRLFETGKMPESEMNSNNRALCKLIEQIHDDYRRSNEFNMPIDITYSYVSKLVPLVQSIVFLQHINDSIYAYRPSDGLKKRILLTSYSHTEKESIEKTTTTYITNRSDSSVFSTNSSNNSASGSRTTSTSSISSYFSNSSFSSTPCDLSNYSNINVFKGTTISTMTNKGEITYNSTSSLFSPKFIELVALFLMCDKKQRHDQFNSRLAREIFTKSKVTLFGNSLDDLPVWQKVPDKHFFGENRIFGKGLKGAFCSVKTGSPSIFILSADLNALPLELMFPNILLLRTRSYTRFISKPVDKQEILSKPPRVTICRIKQNPYHMMKVAIRRSKDITSEFISAIGGDIPQLQNVFDNDRSLFFPFSLFSSNNSNFYYTDRFTFCDIIELSSESSIEANMQIIINSDFKATTENQVQNTAQVANKSVNINSSQNANQNANKNSNPNTAPNNKNTTQNTNSNSNKNSNPNTAQGSKSSNKTDKCKDNGNDNKNTKNYSKYSIFIFTYSDLAEMPLILEKLMNKYPYAYCMFIPAQFVREAFQQMVMIFERHQRRIKFVEDHPDDISLAPHKDICNNVFDFVTLLQQTLMQILDCPIPLFVPTQ</sequence>
<organism evidence="2 3">
    <name type="scientific">Tritrichomonas musculus</name>
    <dbReference type="NCBI Taxonomy" id="1915356"/>
    <lineage>
        <taxon>Eukaryota</taxon>
        <taxon>Metamonada</taxon>
        <taxon>Parabasalia</taxon>
        <taxon>Tritrichomonadida</taxon>
        <taxon>Tritrichomonadidae</taxon>
        <taxon>Tritrichomonas</taxon>
    </lineage>
</organism>
<proteinExistence type="predicted"/>